<feature type="domain" description="Ig-like" evidence="2">
    <location>
        <begin position="164"/>
        <end position="221"/>
    </location>
</feature>
<evidence type="ECO:0000313" key="3">
    <source>
        <dbReference type="Ensembl" id="ENSPFOP00000015894.1"/>
    </source>
</evidence>
<dbReference type="GeneTree" id="ENSGT00990000203786"/>
<dbReference type="GO" id="GO:0070374">
    <property type="term" value="P:positive regulation of ERK1 and ERK2 cascade"/>
    <property type="evidence" value="ECO:0007669"/>
    <property type="project" value="TreeGrafter"/>
</dbReference>
<keyword evidence="4" id="KW-1185">Reference proteome</keyword>
<feature type="region of interest" description="Disordered" evidence="1">
    <location>
        <begin position="507"/>
        <end position="527"/>
    </location>
</feature>
<evidence type="ECO:0000313" key="4">
    <source>
        <dbReference type="Proteomes" id="UP000028760"/>
    </source>
</evidence>
<feature type="domain" description="Ig-like" evidence="2">
    <location>
        <begin position="1"/>
        <end position="125"/>
    </location>
</feature>
<dbReference type="InterPro" id="IPR003599">
    <property type="entry name" value="Ig_sub"/>
</dbReference>
<dbReference type="Gene3D" id="2.60.40.10">
    <property type="entry name" value="Immunoglobulins"/>
    <property type="match status" value="1"/>
</dbReference>
<dbReference type="Ensembl" id="ENSPFOT00000015916.1">
    <property type="protein sequence ID" value="ENSPFOP00000015894.1"/>
    <property type="gene ID" value="ENSPFOG00000015828.1"/>
</dbReference>
<dbReference type="InterPro" id="IPR013783">
    <property type="entry name" value="Ig-like_fold"/>
</dbReference>
<dbReference type="GO" id="GO:0042289">
    <property type="term" value="F:MHC class II protein binding"/>
    <property type="evidence" value="ECO:0007669"/>
    <property type="project" value="TreeGrafter"/>
</dbReference>
<reference evidence="4" key="1">
    <citation type="submission" date="2013-10" db="EMBL/GenBank/DDBJ databases">
        <authorList>
            <person name="Schartl M."/>
            <person name="Warren W."/>
        </authorList>
    </citation>
    <scope>NUCLEOTIDE SEQUENCE [LARGE SCALE GENOMIC DNA]</scope>
    <source>
        <strain evidence="4">female</strain>
    </source>
</reference>
<reference evidence="3" key="3">
    <citation type="submission" date="2025-09" db="UniProtKB">
        <authorList>
            <consortium name="Ensembl"/>
        </authorList>
    </citation>
    <scope>IDENTIFICATION</scope>
</reference>
<dbReference type="GO" id="GO:1990782">
    <property type="term" value="F:protein tyrosine kinase binding"/>
    <property type="evidence" value="ECO:0007669"/>
    <property type="project" value="TreeGrafter"/>
</dbReference>
<dbReference type="SMART" id="SM00409">
    <property type="entry name" value="IG"/>
    <property type="match status" value="3"/>
</dbReference>
<dbReference type="GO" id="GO:0045121">
    <property type="term" value="C:membrane raft"/>
    <property type="evidence" value="ECO:0007669"/>
    <property type="project" value="TreeGrafter"/>
</dbReference>
<sequence>PHRHVRMFLCSHQRFIAKQHMKGKKWDEVVMVEQNTSATLVCTGARLRGDISINWKVKLVDTDEWKLILSASEKKKFSGGASKPSMRLTDDNFRNTGDFSLVVSPEVADAGLYSCLIQKQERKVQERIFLLTVLTVGFYPPLPVHQYSTLRLFAKAIPVFSVSEITWTAPGGLPMKTEKWQTSGTVTKVPQVQNADGGTYTCTVYPRDSSSGVLAVRVDVSVDASKVASFTNISHGNEMSTATQALKPVLLACPSSQGDYVRLHWLSPDTNDYSKIKIVYDYDRWRGLTKTHSNKLRLAGPPYDSQAGSFSFLLTPDLKDGGLYICEVTLNDVTFSQRTKLSVLKVKTSLYPSKLNLLCLYSERSNIRGAMWKHDNKSRRLQISSGGPGSISTTLPLPITPDVAGNYTCSLQLKNGQTIQAVQAVTAPPTVSQSPGGPPVSFLVRPSVAESVTPSFLHPSLSALLLLVPLVSAAVGVLLWRQKHISDHGIEQSLSVQSGEAENIYENPEDIRQAPPQSSVYMDLKPRGDNDVYKELERYEQCQG</sequence>
<dbReference type="GO" id="GO:0035723">
    <property type="term" value="P:interleukin-15-mediated signaling pathway"/>
    <property type="evidence" value="ECO:0007669"/>
    <property type="project" value="TreeGrafter"/>
</dbReference>
<dbReference type="EMBL" id="AYCK01003768">
    <property type="status" value="NOT_ANNOTATED_CDS"/>
    <property type="molecule type" value="Genomic_DNA"/>
</dbReference>
<protein>
    <recommendedName>
        <fullName evidence="2">Ig-like domain-containing protein</fullName>
    </recommendedName>
</protein>
<dbReference type="STRING" id="48698.ENSPFOP00000015894"/>
<organism evidence="3 4">
    <name type="scientific">Poecilia formosa</name>
    <name type="common">Amazon molly</name>
    <name type="synonym">Limia formosa</name>
    <dbReference type="NCBI Taxonomy" id="48698"/>
    <lineage>
        <taxon>Eukaryota</taxon>
        <taxon>Metazoa</taxon>
        <taxon>Chordata</taxon>
        <taxon>Craniata</taxon>
        <taxon>Vertebrata</taxon>
        <taxon>Euteleostomi</taxon>
        <taxon>Actinopterygii</taxon>
        <taxon>Neopterygii</taxon>
        <taxon>Teleostei</taxon>
        <taxon>Neoteleostei</taxon>
        <taxon>Acanthomorphata</taxon>
        <taxon>Ovalentaria</taxon>
        <taxon>Atherinomorphae</taxon>
        <taxon>Cyprinodontiformes</taxon>
        <taxon>Poeciliidae</taxon>
        <taxon>Poeciliinae</taxon>
        <taxon>Poecilia</taxon>
    </lineage>
</organism>
<dbReference type="AlphaFoldDB" id="A0A087YCZ1"/>
<dbReference type="PROSITE" id="PS50835">
    <property type="entry name" value="IG_LIKE"/>
    <property type="match status" value="2"/>
</dbReference>
<evidence type="ECO:0000256" key="1">
    <source>
        <dbReference type="SAM" id="MobiDB-lite"/>
    </source>
</evidence>
<dbReference type="Proteomes" id="UP000028760">
    <property type="component" value="Unassembled WGS sequence"/>
</dbReference>
<accession>A0A087YCZ1</accession>
<dbReference type="GO" id="GO:0009897">
    <property type="term" value="C:external side of plasma membrane"/>
    <property type="evidence" value="ECO:0007669"/>
    <property type="project" value="TreeGrafter"/>
</dbReference>
<proteinExistence type="predicted"/>
<dbReference type="InterPro" id="IPR036179">
    <property type="entry name" value="Ig-like_dom_sf"/>
</dbReference>
<dbReference type="PANTHER" id="PTHR11422">
    <property type="entry name" value="T-CELL SURFACE GLYCOPROTEIN CD4"/>
    <property type="match status" value="1"/>
</dbReference>
<dbReference type="SUPFAM" id="SSF48726">
    <property type="entry name" value="Immunoglobulin"/>
    <property type="match status" value="1"/>
</dbReference>
<dbReference type="PANTHER" id="PTHR11422:SF3">
    <property type="entry name" value="G6F-LIKE PROTEIN"/>
    <property type="match status" value="1"/>
</dbReference>
<dbReference type="eggNOG" id="ENOG502S9ZT">
    <property type="taxonomic scope" value="Eukaryota"/>
</dbReference>
<dbReference type="OMA" id="KVEWKHH"/>
<evidence type="ECO:0000259" key="2">
    <source>
        <dbReference type="PROSITE" id="PS50835"/>
    </source>
</evidence>
<dbReference type="GO" id="GO:0042110">
    <property type="term" value="P:T cell activation"/>
    <property type="evidence" value="ECO:0007669"/>
    <property type="project" value="TreeGrafter"/>
</dbReference>
<reference evidence="3" key="2">
    <citation type="submission" date="2025-08" db="UniProtKB">
        <authorList>
            <consortium name="Ensembl"/>
        </authorList>
    </citation>
    <scope>IDENTIFICATION</scope>
</reference>
<name>A0A087YCZ1_POEFO</name>
<dbReference type="InterPro" id="IPR007110">
    <property type="entry name" value="Ig-like_dom"/>
</dbReference>